<dbReference type="PANTHER" id="PTHR46777:SF5">
    <property type="entry name" value="WUSCHEL-RELATED HOMEOBOX 13"/>
    <property type="match status" value="1"/>
</dbReference>
<feature type="DNA-binding region" description="Homeobox" evidence="2">
    <location>
        <begin position="140"/>
        <end position="204"/>
    </location>
</feature>
<protein>
    <recommendedName>
        <fullName evidence="5">Homeobox domain-containing protein</fullName>
    </recommendedName>
</protein>
<dbReference type="InterPro" id="IPR044559">
    <property type="entry name" value="WOX13-like"/>
</dbReference>
<dbReference type="InterPro" id="IPR009057">
    <property type="entry name" value="Homeodomain-like_sf"/>
</dbReference>
<proteinExistence type="predicted"/>
<comment type="subcellular location">
    <subcellularLocation>
        <location evidence="1 2 3">Nucleus</location>
    </subcellularLocation>
</comment>
<accession>A0AAN9RKL3</accession>
<dbReference type="PROSITE" id="PS50071">
    <property type="entry name" value="HOMEOBOX_2"/>
    <property type="match status" value="1"/>
</dbReference>
<dbReference type="CDD" id="cd00086">
    <property type="entry name" value="homeodomain"/>
    <property type="match status" value="1"/>
</dbReference>
<evidence type="ECO:0000256" key="1">
    <source>
        <dbReference type="ARBA" id="ARBA00004123"/>
    </source>
</evidence>
<dbReference type="InterPro" id="IPR001356">
    <property type="entry name" value="HD"/>
</dbReference>
<dbReference type="SUPFAM" id="SSF46689">
    <property type="entry name" value="Homeodomain-like"/>
    <property type="match status" value="1"/>
</dbReference>
<reference evidence="6 7" key="1">
    <citation type="submission" date="2024-01" db="EMBL/GenBank/DDBJ databases">
        <title>The genomes of 5 underutilized Papilionoideae crops provide insights into root nodulation and disease resistanc.</title>
        <authorList>
            <person name="Jiang F."/>
        </authorList>
    </citation>
    <scope>NUCLEOTIDE SEQUENCE [LARGE SCALE GENOMIC DNA]</scope>
    <source>
        <strain evidence="6">JINMINGXINNONG_FW02</strain>
        <tissue evidence="6">Leaves</tissue>
    </source>
</reference>
<evidence type="ECO:0000256" key="4">
    <source>
        <dbReference type="SAM" id="MobiDB-lite"/>
    </source>
</evidence>
<name>A0AAN9RKL3_PHACN</name>
<evidence type="ECO:0000256" key="3">
    <source>
        <dbReference type="RuleBase" id="RU000682"/>
    </source>
</evidence>
<dbReference type="AlphaFoldDB" id="A0AAN9RKL3"/>
<evidence type="ECO:0000256" key="2">
    <source>
        <dbReference type="PROSITE-ProRule" id="PRU00108"/>
    </source>
</evidence>
<keyword evidence="2 3" id="KW-0238">DNA-binding</keyword>
<feature type="region of interest" description="Disordered" evidence="4">
    <location>
        <begin position="201"/>
        <end position="277"/>
    </location>
</feature>
<dbReference type="Pfam" id="PF00046">
    <property type="entry name" value="Homeodomain"/>
    <property type="match status" value="1"/>
</dbReference>
<feature type="compositionally biased region" description="Basic and acidic residues" evidence="4">
    <location>
        <begin position="221"/>
        <end position="234"/>
    </location>
</feature>
<dbReference type="Proteomes" id="UP001374584">
    <property type="component" value="Unassembled WGS sequence"/>
</dbReference>
<gene>
    <name evidence="6" type="ORF">VNO80_08248</name>
</gene>
<dbReference type="GO" id="GO:0003700">
    <property type="term" value="F:DNA-binding transcription factor activity"/>
    <property type="evidence" value="ECO:0007669"/>
    <property type="project" value="InterPro"/>
</dbReference>
<comment type="caution">
    <text evidence="6">The sequence shown here is derived from an EMBL/GenBank/DDBJ whole genome shotgun (WGS) entry which is preliminary data.</text>
</comment>
<dbReference type="EMBL" id="JAYMYR010000003">
    <property type="protein sequence ID" value="KAK7374807.1"/>
    <property type="molecule type" value="Genomic_DNA"/>
</dbReference>
<keyword evidence="7" id="KW-1185">Reference proteome</keyword>
<evidence type="ECO:0000313" key="7">
    <source>
        <dbReference type="Proteomes" id="UP001374584"/>
    </source>
</evidence>
<keyword evidence="2 3" id="KW-0371">Homeobox</keyword>
<dbReference type="SMART" id="SM00389">
    <property type="entry name" value="HOX"/>
    <property type="match status" value="1"/>
</dbReference>
<dbReference type="GO" id="GO:0005634">
    <property type="term" value="C:nucleus"/>
    <property type="evidence" value="ECO:0007669"/>
    <property type="project" value="UniProtKB-SubCell"/>
</dbReference>
<dbReference type="PANTHER" id="PTHR46777">
    <property type="entry name" value="WUSCHEL-RELATED HOMEOBOX 13"/>
    <property type="match status" value="1"/>
</dbReference>
<sequence>MPRTRDSEIVCFGREYPWGHSCFLFSPRIVRRRHSFESGQVLTYASDTKTTLSAPIEKAMVNVMEWQKQRWQPNGNAEMMYVKVMTDEQLETLRKQIAVYATICEQLVEMHKTISSHQDLAGIRLGNMYCDPFSGGHKISSRQRWTPTAMQLQILERIFDQGTGTPSKEKIKDITAELSQHGQISETNVYNWFQNRRARSKRKQQNVAPGVNAESEVETEVDSKDKKTKADDFWSQHSVSAGPSDNLGFQNHDDLQYLNENPESNKPDSVFPSDGSLRSTRNFNHVPVFDGLLSNPGNGYLTGKMEATENYDLYQPSDDFDMAG</sequence>
<evidence type="ECO:0000313" key="6">
    <source>
        <dbReference type="EMBL" id="KAK7374807.1"/>
    </source>
</evidence>
<feature type="compositionally biased region" description="Polar residues" evidence="4">
    <location>
        <begin position="235"/>
        <end position="249"/>
    </location>
</feature>
<feature type="domain" description="Homeobox" evidence="5">
    <location>
        <begin position="138"/>
        <end position="203"/>
    </location>
</feature>
<dbReference type="GO" id="GO:0003677">
    <property type="term" value="F:DNA binding"/>
    <property type="evidence" value="ECO:0007669"/>
    <property type="project" value="UniProtKB-UniRule"/>
</dbReference>
<organism evidence="6 7">
    <name type="scientific">Phaseolus coccineus</name>
    <name type="common">Scarlet runner bean</name>
    <name type="synonym">Phaseolus multiflorus</name>
    <dbReference type="NCBI Taxonomy" id="3886"/>
    <lineage>
        <taxon>Eukaryota</taxon>
        <taxon>Viridiplantae</taxon>
        <taxon>Streptophyta</taxon>
        <taxon>Embryophyta</taxon>
        <taxon>Tracheophyta</taxon>
        <taxon>Spermatophyta</taxon>
        <taxon>Magnoliopsida</taxon>
        <taxon>eudicotyledons</taxon>
        <taxon>Gunneridae</taxon>
        <taxon>Pentapetalae</taxon>
        <taxon>rosids</taxon>
        <taxon>fabids</taxon>
        <taxon>Fabales</taxon>
        <taxon>Fabaceae</taxon>
        <taxon>Papilionoideae</taxon>
        <taxon>50 kb inversion clade</taxon>
        <taxon>NPAAA clade</taxon>
        <taxon>indigoferoid/millettioid clade</taxon>
        <taxon>Phaseoleae</taxon>
        <taxon>Phaseolus</taxon>
    </lineage>
</organism>
<keyword evidence="2 3" id="KW-0539">Nucleus</keyword>
<dbReference type="Gene3D" id="1.10.10.60">
    <property type="entry name" value="Homeodomain-like"/>
    <property type="match status" value="1"/>
</dbReference>
<evidence type="ECO:0000259" key="5">
    <source>
        <dbReference type="PROSITE" id="PS50071"/>
    </source>
</evidence>